<dbReference type="OrthoDB" id="9760333at2"/>
<keyword evidence="12" id="KW-0732">Signal</keyword>
<evidence type="ECO:0000256" key="2">
    <source>
        <dbReference type="ARBA" id="ARBA00009810"/>
    </source>
</evidence>
<comment type="caution">
    <text evidence="15">The sequence shown here is derived from an EMBL/GenBank/DDBJ whole genome shotgun (WGS) entry which is preliminary data.</text>
</comment>
<keyword evidence="4 10" id="KW-1134">Transmembrane beta strand</keyword>
<keyword evidence="7 10" id="KW-0472">Membrane</keyword>
<comment type="subcellular location">
    <subcellularLocation>
        <location evidence="1 10">Cell outer membrane</location>
        <topology evidence="1 10">Multi-pass membrane protein</topology>
    </subcellularLocation>
</comment>
<dbReference type="InterPro" id="IPR036942">
    <property type="entry name" value="Beta-barrel_TonB_sf"/>
</dbReference>
<dbReference type="InterPro" id="IPR010105">
    <property type="entry name" value="TonB_sidphr_rcpt"/>
</dbReference>
<dbReference type="Gene3D" id="2.170.130.10">
    <property type="entry name" value="TonB-dependent receptor, plug domain"/>
    <property type="match status" value="1"/>
</dbReference>
<protein>
    <submittedName>
        <fullName evidence="15">Outer membrane receptor for ferric coprogen and ferric-rhodotorulic acid</fullName>
    </submittedName>
</protein>
<accession>A0A7W7AB67</accession>
<evidence type="ECO:0000256" key="9">
    <source>
        <dbReference type="ARBA" id="ARBA00023237"/>
    </source>
</evidence>
<sequence length="696" mass="76126">MSHRFRILAVSSLASFAFASHTARADEVEDTENRIIVRGERAEGIASGATGLPLAIIDTPQSVTVIDRGVLDDFAFDEVNDVLRYVTGVNVEEAETDRTYYNARGFDITEAMVDGIQIPNIWGPSIGSLDTVMWDSIEVVRGANGLLSGVGNPSGTINYRRKHSTGERRVTGELTAASWNRVRGEVDIDMPLTADDSWGLRVVGAAQNSDSYLRDYRSNRTAIQAVIDGRIAENLAISFGYARQEGTSRGVLWGALPLLDSAGNQLDWDFSTSNTQDWTYWKSKDQTAFAEATWTFAPGWSVKSHLTRRINDEPSRLFYVYGTPNAETGLGLYGYPGGYLSTARGWIWDNRLDGTYKLFGRDQKLTIGVQRTTAKFGYLTYPVPTSDPAWGALPALQSGWDGTEVPYPAFGDPVESARINDKQWRVRAATDMELTDRLSLILGANYVDVNTTGFTFGVSAARSESAVSPFVGATFKVLPGVNLYASYSDIFNPQKELGTNLKPVGSAKGKSWEAGLKGEATDKALFGSLALFRSEQSNLAEAAGYDVTLGQTLYNGIFVRSQGVEAEVGGRIAPGLTLQGGVTHLSLEGRNGDPVRTYVPRTTANLLVRWEPTEQLQLGAAMRWQDAIFITNSVGTIRQDDYATLQLQAGYKLSENVSFNLNVANVTNHKHLASLYWDQSFNAAPRSVTGSIRMTF</sequence>
<name>A0A7W7AB67_9SPHN</name>
<dbReference type="PANTHER" id="PTHR32552">
    <property type="entry name" value="FERRICHROME IRON RECEPTOR-RELATED"/>
    <property type="match status" value="1"/>
</dbReference>
<dbReference type="GO" id="GO:0015344">
    <property type="term" value="F:siderophore uptake transmembrane transporter activity"/>
    <property type="evidence" value="ECO:0007669"/>
    <property type="project" value="TreeGrafter"/>
</dbReference>
<evidence type="ECO:0000259" key="13">
    <source>
        <dbReference type="Pfam" id="PF00593"/>
    </source>
</evidence>
<evidence type="ECO:0000256" key="6">
    <source>
        <dbReference type="ARBA" id="ARBA00023077"/>
    </source>
</evidence>
<dbReference type="InterPro" id="IPR037066">
    <property type="entry name" value="Plug_dom_sf"/>
</dbReference>
<evidence type="ECO:0000256" key="3">
    <source>
        <dbReference type="ARBA" id="ARBA00022448"/>
    </source>
</evidence>
<evidence type="ECO:0000256" key="12">
    <source>
        <dbReference type="SAM" id="SignalP"/>
    </source>
</evidence>
<feature type="chain" id="PRO_5031531800" evidence="12">
    <location>
        <begin position="26"/>
        <end position="696"/>
    </location>
</feature>
<dbReference type="Gene3D" id="2.40.170.20">
    <property type="entry name" value="TonB-dependent receptor, beta-barrel domain"/>
    <property type="match status" value="1"/>
</dbReference>
<reference evidence="15 16" key="1">
    <citation type="submission" date="2020-08" db="EMBL/GenBank/DDBJ databases">
        <title>Genomic Encyclopedia of Type Strains, Phase IV (KMG-IV): sequencing the most valuable type-strain genomes for metagenomic binning, comparative biology and taxonomic classification.</title>
        <authorList>
            <person name="Goeker M."/>
        </authorList>
    </citation>
    <scope>NUCLEOTIDE SEQUENCE [LARGE SCALE GENOMIC DNA]</scope>
    <source>
        <strain evidence="15 16">DSM 17507</strain>
    </source>
</reference>
<comment type="similarity">
    <text evidence="2 10 11">Belongs to the TonB-dependent receptor family.</text>
</comment>
<dbReference type="RefSeq" id="WP_144906944.1">
    <property type="nucleotide sequence ID" value="NZ_JACHOA010000003.1"/>
</dbReference>
<evidence type="ECO:0000313" key="15">
    <source>
        <dbReference type="EMBL" id="MBB4613706.1"/>
    </source>
</evidence>
<evidence type="ECO:0000256" key="8">
    <source>
        <dbReference type="ARBA" id="ARBA00023170"/>
    </source>
</evidence>
<dbReference type="Proteomes" id="UP000538566">
    <property type="component" value="Unassembled WGS sequence"/>
</dbReference>
<keyword evidence="8 15" id="KW-0675">Receptor</keyword>
<keyword evidence="6 11" id="KW-0798">TonB box</keyword>
<proteinExistence type="inferred from homology"/>
<dbReference type="GO" id="GO:0015891">
    <property type="term" value="P:siderophore transport"/>
    <property type="evidence" value="ECO:0007669"/>
    <property type="project" value="InterPro"/>
</dbReference>
<dbReference type="InterPro" id="IPR039426">
    <property type="entry name" value="TonB-dep_rcpt-like"/>
</dbReference>
<gene>
    <name evidence="15" type="ORF">GGR37_001981</name>
</gene>
<feature type="domain" description="TonB-dependent receptor-like beta-barrel" evidence="13">
    <location>
        <begin position="262"/>
        <end position="666"/>
    </location>
</feature>
<keyword evidence="5 10" id="KW-0812">Transmembrane</keyword>
<dbReference type="PROSITE" id="PS52016">
    <property type="entry name" value="TONB_DEPENDENT_REC_3"/>
    <property type="match status" value="1"/>
</dbReference>
<evidence type="ECO:0000256" key="11">
    <source>
        <dbReference type="RuleBase" id="RU003357"/>
    </source>
</evidence>
<keyword evidence="9 10" id="KW-0998">Cell outer membrane</keyword>
<dbReference type="EMBL" id="JACHOA010000003">
    <property type="protein sequence ID" value="MBB4613706.1"/>
    <property type="molecule type" value="Genomic_DNA"/>
</dbReference>
<dbReference type="Pfam" id="PF00593">
    <property type="entry name" value="TonB_dep_Rec_b-barrel"/>
    <property type="match status" value="1"/>
</dbReference>
<dbReference type="InterPro" id="IPR012910">
    <property type="entry name" value="Plug_dom"/>
</dbReference>
<dbReference type="SUPFAM" id="SSF56935">
    <property type="entry name" value="Porins"/>
    <property type="match status" value="1"/>
</dbReference>
<dbReference type="PANTHER" id="PTHR32552:SF74">
    <property type="entry name" value="HYDROXAMATE SIDEROPHORE RECEPTOR FHUE"/>
    <property type="match status" value="1"/>
</dbReference>
<feature type="domain" description="TonB-dependent receptor plug" evidence="14">
    <location>
        <begin position="57"/>
        <end position="156"/>
    </location>
</feature>
<evidence type="ECO:0000256" key="10">
    <source>
        <dbReference type="PROSITE-ProRule" id="PRU01360"/>
    </source>
</evidence>
<evidence type="ECO:0000256" key="7">
    <source>
        <dbReference type="ARBA" id="ARBA00023136"/>
    </source>
</evidence>
<keyword evidence="3 10" id="KW-0813">Transport</keyword>
<feature type="signal peptide" evidence="12">
    <location>
        <begin position="1"/>
        <end position="25"/>
    </location>
</feature>
<evidence type="ECO:0000256" key="5">
    <source>
        <dbReference type="ARBA" id="ARBA00022692"/>
    </source>
</evidence>
<dbReference type="GO" id="GO:0038023">
    <property type="term" value="F:signaling receptor activity"/>
    <property type="evidence" value="ECO:0007669"/>
    <property type="project" value="InterPro"/>
</dbReference>
<keyword evidence="16" id="KW-1185">Reference proteome</keyword>
<evidence type="ECO:0000259" key="14">
    <source>
        <dbReference type="Pfam" id="PF07715"/>
    </source>
</evidence>
<evidence type="ECO:0000313" key="16">
    <source>
        <dbReference type="Proteomes" id="UP000538566"/>
    </source>
</evidence>
<dbReference type="CDD" id="cd01347">
    <property type="entry name" value="ligand_gated_channel"/>
    <property type="match status" value="1"/>
</dbReference>
<organism evidence="15 16">
    <name type="scientific">Novosphingobium taihuense</name>
    <dbReference type="NCBI Taxonomy" id="260085"/>
    <lineage>
        <taxon>Bacteria</taxon>
        <taxon>Pseudomonadati</taxon>
        <taxon>Pseudomonadota</taxon>
        <taxon>Alphaproteobacteria</taxon>
        <taxon>Sphingomonadales</taxon>
        <taxon>Sphingomonadaceae</taxon>
        <taxon>Novosphingobium</taxon>
    </lineage>
</organism>
<dbReference type="GO" id="GO:0009279">
    <property type="term" value="C:cell outer membrane"/>
    <property type="evidence" value="ECO:0007669"/>
    <property type="project" value="UniProtKB-SubCell"/>
</dbReference>
<dbReference type="AlphaFoldDB" id="A0A7W7AB67"/>
<evidence type="ECO:0000256" key="4">
    <source>
        <dbReference type="ARBA" id="ARBA00022452"/>
    </source>
</evidence>
<evidence type="ECO:0000256" key="1">
    <source>
        <dbReference type="ARBA" id="ARBA00004571"/>
    </source>
</evidence>
<dbReference type="InterPro" id="IPR000531">
    <property type="entry name" value="Beta-barrel_TonB"/>
</dbReference>
<dbReference type="NCBIfam" id="TIGR01783">
    <property type="entry name" value="TonB-siderophor"/>
    <property type="match status" value="1"/>
</dbReference>
<dbReference type="Pfam" id="PF07715">
    <property type="entry name" value="Plug"/>
    <property type="match status" value="1"/>
</dbReference>